<dbReference type="InterPro" id="IPR011048">
    <property type="entry name" value="Haem_d1_sf"/>
</dbReference>
<dbReference type="SUPFAM" id="SSF51004">
    <property type="entry name" value="C-terminal (heme d1) domain of cytochrome cd1-nitrite reductase"/>
    <property type="match status" value="1"/>
</dbReference>
<evidence type="ECO:0000313" key="4">
    <source>
        <dbReference type="Proteomes" id="UP000291116"/>
    </source>
</evidence>
<dbReference type="OrthoDB" id="10629388at2759"/>
<organism evidence="3 4">
    <name type="scientific">Pseudo-nitzschia multistriata</name>
    <dbReference type="NCBI Taxonomy" id="183589"/>
    <lineage>
        <taxon>Eukaryota</taxon>
        <taxon>Sar</taxon>
        <taxon>Stramenopiles</taxon>
        <taxon>Ochrophyta</taxon>
        <taxon>Bacillariophyta</taxon>
        <taxon>Bacillariophyceae</taxon>
        <taxon>Bacillariophycidae</taxon>
        <taxon>Bacillariales</taxon>
        <taxon>Bacillariaceae</taxon>
        <taxon>Pseudo-nitzschia</taxon>
    </lineage>
</organism>
<dbReference type="InterPro" id="IPR015943">
    <property type="entry name" value="WD40/YVTN_repeat-like_dom_sf"/>
</dbReference>
<dbReference type="Pfam" id="PF10282">
    <property type="entry name" value="Lactonase"/>
    <property type="match status" value="1"/>
</dbReference>
<dbReference type="Proteomes" id="UP000291116">
    <property type="component" value="Unassembled WGS sequence"/>
</dbReference>
<dbReference type="InterPro" id="IPR050282">
    <property type="entry name" value="Cycloisomerase_2"/>
</dbReference>
<dbReference type="PANTHER" id="PTHR30344">
    <property type="entry name" value="6-PHOSPHOGLUCONOLACTONASE-RELATED"/>
    <property type="match status" value="1"/>
</dbReference>
<name>A0A448YV28_9STRA</name>
<dbReference type="Gene3D" id="2.130.10.10">
    <property type="entry name" value="YVTN repeat-like/Quinoprotein amine dehydrogenase"/>
    <property type="match status" value="2"/>
</dbReference>
<dbReference type="AlphaFoldDB" id="A0A448YV28"/>
<dbReference type="EMBL" id="CAACVS010000005">
    <property type="protein sequence ID" value="VEU33643.1"/>
    <property type="molecule type" value="Genomic_DNA"/>
</dbReference>
<evidence type="ECO:0000256" key="1">
    <source>
        <dbReference type="ARBA" id="ARBA00005564"/>
    </source>
</evidence>
<dbReference type="GO" id="GO:0017057">
    <property type="term" value="F:6-phosphogluconolactonase activity"/>
    <property type="evidence" value="ECO:0007669"/>
    <property type="project" value="TreeGrafter"/>
</dbReference>
<sequence length="502" mass="55502">MTILYVATNANRLKAIEVNSDTGEFVRTVQDIDPIVRSRKHQTPLTPGDIENNNDHHNSPPSRIDTNNDKEKSFLFEWLTSHLNFGMPTTEWIERHPTFDSLLYVFTSFGSKRSAVVTTYRILGIGNNNGNNEDDSEKNKHIRGQLKKLGSVETQGLHVAHVAFSPDYSTLSIKAKPPSTLCVGHYLDGSLSFFDCSQDCALGEPQKIVVLPEIRPETRRKTLPNPLPSIHHVTYNPRGRIPSSCNDSDDEGDSCNYLLVSETSKQGRVWTYNVDSIGLPISSQPASFLKVTFITPPSGWFARLVTGSWVAGLADYRIRRCAVHPNGLYAYLLLEFNCVIQVYEIQPETGRISGDCLQEIPTIDPNKVIGLAVHGSAELHATDTEIFVLNRGLNPFPTGSWAESDVRVFSIENNGAKLVPKTTIACAGRACHFLALPRDQSYPTQLFVGSDMGRQFENVEEQTSASIETFVRSNAEEAGGTFERVGIANVGMDRITCIAALS</sequence>
<reference evidence="3 4" key="1">
    <citation type="submission" date="2019-01" db="EMBL/GenBank/DDBJ databases">
        <authorList>
            <person name="Ferrante I. M."/>
        </authorList>
    </citation>
    <scope>NUCLEOTIDE SEQUENCE [LARGE SCALE GENOMIC DNA]</scope>
    <source>
        <strain evidence="3 4">B856</strain>
    </source>
</reference>
<accession>A0A448YV28</accession>
<evidence type="ECO:0000256" key="2">
    <source>
        <dbReference type="SAM" id="MobiDB-lite"/>
    </source>
</evidence>
<comment type="similarity">
    <text evidence="1">Belongs to the cycloisomerase 2 family.</text>
</comment>
<keyword evidence="4" id="KW-1185">Reference proteome</keyword>
<gene>
    <name evidence="3" type="ORF">PSNMU_V1.4_AUG-EV-PASAV3_0003320</name>
</gene>
<dbReference type="InterPro" id="IPR019405">
    <property type="entry name" value="Lactonase_7-beta_prop"/>
</dbReference>
<feature type="region of interest" description="Disordered" evidence="2">
    <location>
        <begin position="37"/>
        <end position="68"/>
    </location>
</feature>
<proteinExistence type="inferred from homology"/>
<dbReference type="PANTHER" id="PTHR30344:SF1">
    <property type="entry name" value="6-PHOSPHOGLUCONOLACTONASE"/>
    <property type="match status" value="1"/>
</dbReference>
<evidence type="ECO:0000313" key="3">
    <source>
        <dbReference type="EMBL" id="VEU33643.1"/>
    </source>
</evidence>
<protein>
    <submittedName>
        <fullName evidence="3">Uncharacterized protein</fullName>
    </submittedName>
</protein>